<dbReference type="Proteomes" id="UP000828941">
    <property type="component" value="Chromosome 10"/>
</dbReference>
<comment type="caution">
    <text evidence="1">The sequence shown here is derived from an EMBL/GenBank/DDBJ whole genome shotgun (WGS) entry which is preliminary data.</text>
</comment>
<reference evidence="1 2" key="1">
    <citation type="journal article" date="2022" name="DNA Res.">
        <title>Chromosomal-level genome assembly of the orchid tree Bauhinia variegata (Leguminosae; Cercidoideae) supports the allotetraploid origin hypothesis of Bauhinia.</title>
        <authorList>
            <person name="Zhong Y."/>
            <person name="Chen Y."/>
            <person name="Zheng D."/>
            <person name="Pang J."/>
            <person name="Liu Y."/>
            <person name="Luo S."/>
            <person name="Meng S."/>
            <person name="Qian L."/>
            <person name="Wei D."/>
            <person name="Dai S."/>
            <person name="Zhou R."/>
        </authorList>
    </citation>
    <scope>NUCLEOTIDE SEQUENCE [LARGE SCALE GENOMIC DNA]</scope>
    <source>
        <strain evidence="1">BV-YZ2020</strain>
    </source>
</reference>
<organism evidence="1 2">
    <name type="scientific">Bauhinia variegata</name>
    <name type="common">Purple orchid tree</name>
    <name type="synonym">Phanera variegata</name>
    <dbReference type="NCBI Taxonomy" id="167791"/>
    <lineage>
        <taxon>Eukaryota</taxon>
        <taxon>Viridiplantae</taxon>
        <taxon>Streptophyta</taxon>
        <taxon>Embryophyta</taxon>
        <taxon>Tracheophyta</taxon>
        <taxon>Spermatophyta</taxon>
        <taxon>Magnoliopsida</taxon>
        <taxon>eudicotyledons</taxon>
        <taxon>Gunneridae</taxon>
        <taxon>Pentapetalae</taxon>
        <taxon>rosids</taxon>
        <taxon>fabids</taxon>
        <taxon>Fabales</taxon>
        <taxon>Fabaceae</taxon>
        <taxon>Cercidoideae</taxon>
        <taxon>Cercideae</taxon>
        <taxon>Bauhiniinae</taxon>
        <taxon>Bauhinia</taxon>
    </lineage>
</organism>
<keyword evidence="2" id="KW-1185">Reference proteome</keyword>
<dbReference type="EMBL" id="CM039435">
    <property type="protein sequence ID" value="KAI4316285.1"/>
    <property type="molecule type" value="Genomic_DNA"/>
</dbReference>
<evidence type="ECO:0000313" key="1">
    <source>
        <dbReference type="EMBL" id="KAI4316285.1"/>
    </source>
</evidence>
<sequence length="880" mass="98215">MLGWANLDSEVWAQPNEAHRTGVFANVPTPTSSARCRCSCRCSQTGSPTMKRASSPIHRLTAASDATTFVMASRPTYRGRGRGRGSSARPYSGGRGQFVSGDAHFRSVRDANLGFRQVDSGSFPNQTRYQNPPFNPRPPPPYHQNPQFRHPHPFNQPHRFRPPPSFDQKPAICPRQHYRPRPPDYRDWEYATTPPDPDCERFVVLSYNILADYLAIDHRGKLYYHIPLYMLDWQWRKRNLLFELGLWSADIMCLQEVDRFHDLEEEFKLKGYSGIWKMRTGNPVDGCSIFWRTSRFKLLHEECIEFNKLGLRDNVAQICVLELINQKGALPSSLTGSCKVVVCNIHVLYNPNRGEIKLGQVRVLLERAKAVSKSWNDAPVVICGDFNCTPKSPLYNFISEQKLYLSGVERNKVSGQASAVIGPPRQYRPNPSEMPAHGSVKGSSIVGDKEVNIEPSNCLSDMLNRSNQENNTDNQQTGIVLDVMSDKSLTNEQHGKDTHLNAVDYAKNLGEVDSLKEDSHASDSEGRFPVEHTSDEIHDNTPIASSAPEVVHTNAIGMGCAEQVSDAVPPSTHKILNETSNLYVPNENESMKFDSSPTSLQEDNQSSRIKIASESTGPLSLETSLTESSSQNSLSNVIEVAHPGNGESLLCELLANDQVNSSSTSYQVDESPQLANVDFPLDEKLQNLPLDEIDKTMIGCENIEDADDFISALHNGEEGFSQGLENSDQFELESASFNTPLQQQSDEMEDDLPPIRNTIDVGRSLWTPMEIETATGNAECTVLEHQLPLRSTYTEVTDCSGTRDSNGEPLVTSYNRCFSGTVDYIWRSEGLQTIRVLAPIPKHAMEWTPGFPTKKWGSDHIALVSELAFLKDVTHGRDVQ</sequence>
<proteinExistence type="predicted"/>
<evidence type="ECO:0000313" key="2">
    <source>
        <dbReference type="Proteomes" id="UP000828941"/>
    </source>
</evidence>
<name>A0ACB9LX72_BAUVA</name>
<accession>A0ACB9LX72</accession>
<protein>
    <submittedName>
        <fullName evidence="1">Uncharacterized protein</fullName>
    </submittedName>
</protein>
<gene>
    <name evidence="1" type="ORF">L6164_024280</name>
</gene>